<keyword evidence="2" id="KW-1185">Reference proteome</keyword>
<name>A0A1Q9BXL1_SYMMI</name>
<comment type="caution">
    <text evidence="1">The sequence shown here is derived from an EMBL/GenBank/DDBJ whole genome shotgun (WGS) entry which is preliminary data.</text>
</comment>
<protein>
    <submittedName>
        <fullName evidence="1">Uncharacterized protein</fullName>
    </submittedName>
</protein>
<organism evidence="1 2">
    <name type="scientific">Symbiodinium microadriaticum</name>
    <name type="common">Dinoflagellate</name>
    <name type="synonym">Zooxanthella microadriatica</name>
    <dbReference type="NCBI Taxonomy" id="2951"/>
    <lineage>
        <taxon>Eukaryota</taxon>
        <taxon>Sar</taxon>
        <taxon>Alveolata</taxon>
        <taxon>Dinophyceae</taxon>
        <taxon>Suessiales</taxon>
        <taxon>Symbiodiniaceae</taxon>
        <taxon>Symbiodinium</taxon>
    </lineage>
</organism>
<accession>A0A1Q9BXL1</accession>
<dbReference type="AlphaFoldDB" id="A0A1Q9BXL1"/>
<evidence type="ECO:0000313" key="1">
    <source>
        <dbReference type="EMBL" id="OLP75415.1"/>
    </source>
</evidence>
<sequence>MSITCCARWLPKMWFVGDACRTGHCASSVRRRIDLRLCALPGNDFHAGHPCMAFARLPMESLKHLPTPSVLYLWIWNLTAQKPQAWASLKYSLTMAFLCWAVVLLASNVPARGEEEPRGTLKIETFSWKGGDRVERIVRTLREDDDEEGIFKTFHHNKTAGARGTQAR</sequence>
<dbReference type="EMBL" id="LSRX01002500">
    <property type="protein sequence ID" value="OLP75415.1"/>
    <property type="molecule type" value="Genomic_DNA"/>
</dbReference>
<evidence type="ECO:0000313" key="2">
    <source>
        <dbReference type="Proteomes" id="UP000186817"/>
    </source>
</evidence>
<proteinExistence type="predicted"/>
<dbReference type="Proteomes" id="UP000186817">
    <property type="component" value="Unassembled WGS sequence"/>
</dbReference>
<gene>
    <name evidence="1" type="ORF">AK812_SmicGene44788</name>
</gene>
<reference evidence="1 2" key="1">
    <citation type="submission" date="2016-02" db="EMBL/GenBank/DDBJ databases">
        <title>Genome analysis of coral dinoflagellate symbionts highlights evolutionary adaptations to a symbiotic lifestyle.</title>
        <authorList>
            <person name="Aranda M."/>
            <person name="Li Y."/>
            <person name="Liew Y.J."/>
            <person name="Baumgarten S."/>
            <person name="Simakov O."/>
            <person name="Wilson M."/>
            <person name="Piel J."/>
            <person name="Ashoor H."/>
            <person name="Bougouffa S."/>
            <person name="Bajic V.B."/>
            <person name="Ryu T."/>
            <person name="Ravasi T."/>
            <person name="Bayer T."/>
            <person name="Micklem G."/>
            <person name="Kim H."/>
            <person name="Bhak J."/>
            <person name="Lajeunesse T.C."/>
            <person name="Voolstra C.R."/>
        </authorList>
    </citation>
    <scope>NUCLEOTIDE SEQUENCE [LARGE SCALE GENOMIC DNA]</scope>
    <source>
        <strain evidence="1 2">CCMP2467</strain>
    </source>
</reference>
<dbReference type="OrthoDB" id="10289429at2759"/>